<dbReference type="CDD" id="cd02440">
    <property type="entry name" value="AdoMet_MTases"/>
    <property type="match status" value="1"/>
</dbReference>
<dbReference type="Pfam" id="PF13649">
    <property type="entry name" value="Methyltransf_25"/>
    <property type="match status" value="1"/>
</dbReference>
<organism evidence="2 3">
    <name type="scientific">Aaosphaeria arxii CBS 175.79</name>
    <dbReference type="NCBI Taxonomy" id="1450172"/>
    <lineage>
        <taxon>Eukaryota</taxon>
        <taxon>Fungi</taxon>
        <taxon>Dikarya</taxon>
        <taxon>Ascomycota</taxon>
        <taxon>Pezizomycotina</taxon>
        <taxon>Dothideomycetes</taxon>
        <taxon>Pleosporomycetidae</taxon>
        <taxon>Pleosporales</taxon>
        <taxon>Pleosporales incertae sedis</taxon>
        <taxon>Aaosphaeria</taxon>
    </lineage>
</organism>
<dbReference type="AlphaFoldDB" id="A0A6A5XEE5"/>
<evidence type="ECO:0000313" key="3">
    <source>
        <dbReference type="Proteomes" id="UP000799778"/>
    </source>
</evidence>
<sequence>MDPLSPHLPTRASALLAGPSKVRTYDASGGAVTKRLASHNLSLLPALPSGSVVHDNACGPGTVTQLLLNSHASPETTLKIHATDTDQIFLDVLKAEVDEKGWPVEVSNQAGEKLGFADEFFDLSVTNIGIFFMSDGGLDGAKEIYRTLKTGGTAVVNCWKLITWFFPIKTIHDRFRPGKPFPAPVINWNDGSQLKKIMLEAGFKEENMRMEESETSTQIPEGEFRDWAEKAWAYLGGIGRWQEEDEGNWDASVDYLVELMLAMKTTAVVDGVVQMKASQWVVIAQK</sequence>
<dbReference type="EMBL" id="ML978074">
    <property type="protein sequence ID" value="KAF2011432.1"/>
    <property type="molecule type" value="Genomic_DNA"/>
</dbReference>
<feature type="domain" description="Methyltransferase" evidence="1">
    <location>
        <begin position="54"/>
        <end position="152"/>
    </location>
</feature>
<dbReference type="RefSeq" id="XP_033379771.1">
    <property type="nucleotide sequence ID" value="XM_033534145.1"/>
</dbReference>
<accession>A0A6A5XEE5</accession>
<evidence type="ECO:0000313" key="2">
    <source>
        <dbReference type="EMBL" id="KAF2011432.1"/>
    </source>
</evidence>
<dbReference type="OrthoDB" id="2013972at2759"/>
<keyword evidence="2" id="KW-0808">Transferase</keyword>
<dbReference type="GO" id="GO:0008168">
    <property type="term" value="F:methyltransferase activity"/>
    <property type="evidence" value="ECO:0007669"/>
    <property type="project" value="UniProtKB-KW"/>
</dbReference>
<dbReference type="Gene3D" id="3.40.50.150">
    <property type="entry name" value="Vaccinia Virus protein VP39"/>
    <property type="match status" value="1"/>
</dbReference>
<proteinExistence type="predicted"/>
<dbReference type="InterPro" id="IPR041698">
    <property type="entry name" value="Methyltransf_25"/>
</dbReference>
<gene>
    <name evidence="2" type="ORF">BU24DRAFT_495621</name>
</gene>
<dbReference type="SUPFAM" id="SSF53335">
    <property type="entry name" value="S-adenosyl-L-methionine-dependent methyltransferases"/>
    <property type="match status" value="1"/>
</dbReference>
<dbReference type="Proteomes" id="UP000799778">
    <property type="component" value="Unassembled WGS sequence"/>
</dbReference>
<dbReference type="GeneID" id="54291542"/>
<dbReference type="InterPro" id="IPR029063">
    <property type="entry name" value="SAM-dependent_MTases_sf"/>
</dbReference>
<evidence type="ECO:0000259" key="1">
    <source>
        <dbReference type="Pfam" id="PF13649"/>
    </source>
</evidence>
<keyword evidence="3" id="KW-1185">Reference proteome</keyword>
<keyword evidence="2" id="KW-0489">Methyltransferase</keyword>
<dbReference type="GO" id="GO:0032259">
    <property type="term" value="P:methylation"/>
    <property type="evidence" value="ECO:0007669"/>
    <property type="project" value="UniProtKB-KW"/>
</dbReference>
<name>A0A6A5XEE5_9PLEO</name>
<protein>
    <submittedName>
        <fullName evidence="2">S-adenosyl-L-methionine-dependent methyltransferase</fullName>
    </submittedName>
</protein>
<reference evidence="2" key="1">
    <citation type="journal article" date="2020" name="Stud. Mycol.">
        <title>101 Dothideomycetes genomes: a test case for predicting lifestyles and emergence of pathogens.</title>
        <authorList>
            <person name="Haridas S."/>
            <person name="Albert R."/>
            <person name="Binder M."/>
            <person name="Bloem J."/>
            <person name="Labutti K."/>
            <person name="Salamov A."/>
            <person name="Andreopoulos B."/>
            <person name="Baker S."/>
            <person name="Barry K."/>
            <person name="Bills G."/>
            <person name="Bluhm B."/>
            <person name="Cannon C."/>
            <person name="Castanera R."/>
            <person name="Culley D."/>
            <person name="Daum C."/>
            <person name="Ezra D."/>
            <person name="Gonzalez J."/>
            <person name="Henrissat B."/>
            <person name="Kuo A."/>
            <person name="Liang C."/>
            <person name="Lipzen A."/>
            <person name="Lutzoni F."/>
            <person name="Magnuson J."/>
            <person name="Mondo S."/>
            <person name="Nolan M."/>
            <person name="Ohm R."/>
            <person name="Pangilinan J."/>
            <person name="Park H.-J."/>
            <person name="Ramirez L."/>
            <person name="Alfaro M."/>
            <person name="Sun H."/>
            <person name="Tritt A."/>
            <person name="Yoshinaga Y."/>
            <person name="Zwiers L.-H."/>
            <person name="Turgeon B."/>
            <person name="Goodwin S."/>
            <person name="Spatafora J."/>
            <person name="Crous P."/>
            <person name="Grigoriev I."/>
        </authorList>
    </citation>
    <scope>NUCLEOTIDE SEQUENCE</scope>
    <source>
        <strain evidence="2">CBS 175.79</strain>
    </source>
</reference>